<evidence type="ECO:0000313" key="1">
    <source>
        <dbReference type="EMBL" id="QOP42576.1"/>
    </source>
</evidence>
<accession>A0A7M1AZ42</accession>
<dbReference type="Proteomes" id="UP000593719">
    <property type="component" value="Chromosome"/>
</dbReference>
<dbReference type="RefSeq" id="WP_193150937.1">
    <property type="nucleotide sequence ID" value="NZ_CP041235.1"/>
</dbReference>
<organism evidence="1 2">
    <name type="scientific">Sulfurimonas sediminis</name>
    <dbReference type="NCBI Taxonomy" id="2590020"/>
    <lineage>
        <taxon>Bacteria</taxon>
        <taxon>Pseudomonadati</taxon>
        <taxon>Campylobacterota</taxon>
        <taxon>Epsilonproteobacteria</taxon>
        <taxon>Campylobacterales</taxon>
        <taxon>Sulfurimonadaceae</taxon>
        <taxon>Sulfurimonas</taxon>
    </lineage>
</organism>
<sequence length="247" mass="28326">MKLLIILVLFLVNLEAVITIAPVDIGKQPGLSGGVKGSFSTTRGNTETDEYSAGLRMIYDNNSSYVAWSDIAFNYAKASGALNRQNTYAHLRYIHTLYTKHLNWEAFVQSQTNKFTKVEKRLLAGLGLRYHTQMQGYGNIYVGFGGFSEYISYTTNVDPSEHNLRLNMYIAYKNRFTKNVRFSYIGYYQPRVDVWSDTIASNAAELRVTIYKRLSINFELTYNQDTRPAIGVKKYDFSQKTSFVYDF</sequence>
<dbReference type="InterPro" id="IPR007433">
    <property type="entry name" value="DUF481"/>
</dbReference>
<dbReference type="Pfam" id="PF04338">
    <property type="entry name" value="DUF481"/>
    <property type="match status" value="1"/>
</dbReference>
<dbReference type="KEGG" id="ssei:FJR45_00835"/>
<dbReference type="AlphaFoldDB" id="A0A7M1AZ42"/>
<protein>
    <submittedName>
        <fullName evidence="1">DUF481 domain-containing protein</fullName>
    </submittedName>
</protein>
<keyword evidence="2" id="KW-1185">Reference proteome</keyword>
<reference evidence="1 2" key="1">
    <citation type="submission" date="2019-06" db="EMBL/GenBank/DDBJ databases">
        <title>Sulfurimonas gotlandica sp. nov., a chemoautotrophic and psychrotolerant epsilonproteobacterium isolated from a pelagic redoxcline, and an emended description of the genus Sulfurimonas.</title>
        <authorList>
            <person name="Wang S."/>
            <person name="Jiang L."/>
            <person name="Shao Z."/>
        </authorList>
    </citation>
    <scope>NUCLEOTIDE SEQUENCE [LARGE SCALE GENOMIC DNA]</scope>
    <source>
        <strain evidence="1 2">S2-6</strain>
    </source>
</reference>
<dbReference type="EMBL" id="CP041235">
    <property type="protein sequence ID" value="QOP42576.1"/>
    <property type="molecule type" value="Genomic_DNA"/>
</dbReference>
<proteinExistence type="predicted"/>
<evidence type="ECO:0000313" key="2">
    <source>
        <dbReference type="Proteomes" id="UP000593719"/>
    </source>
</evidence>
<gene>
    <name evidence="1" type="ORF">FJR45_00835</name>
</gene>
<name>A0A7M1AZ42_9BACT</name>